<keyword evidence="4" id="KW-0598">Phosphotransferase system</keyword>
<dbReference type="Gene3D" id="1.20.58.80">
    <property type="entry name" value="Phosphotransferase system, lactose/cellobiose-type IIA subunit"/>
    <property type="match status" value="1"/>
</dbReference>
<proteinExistence type="predicted"/>
<dbReference type="STRING" id="526218.Sterm_3347"/>
<feature type="modified residue" description="Phosphohistidine; by HPr" evidence="7">
    <location>
        <position position="77"/>
    </location>
</feature>
<evidence type="ECO:0000256" key="5">
    <source>
        <dbReference type="PIRSR" id="PIRSR000699-1"/>
    </source>
</evidence>
<dbReference type="SUPFAM" id="SSF46973">
    <property type="entry name" value="Enzyme IIa from lactose specific PTS, IIa-lac"/>
    <property type="match status" value="1"/>
</dbReference>
<keyword evidence="2" id="KW-0762">Sugar transport</keyword>
<dbReference type="InterPro" id="IPR003188">
    <property type="entry name" value="PTS_IIA_lac/cel"/>
</dbReference>
<dbReference type="PIRSF" id="PIRSF000699">
    <property type="entry name" value="PTS_IILac_III"/>
    <property type="match status" value="1"/>
</dbReference>
<accession>D1AQC7</accession>
<dbReference type="PANTHER" id="PTHR34382">
    <property type="entry name" value="PTS SYSTEM N,N'-DIACETYLCHITOBIOSE-SPECIFIC EIIA COMPONENT"/>
    <property type="match status" value="1"/>
</dbReference>
<dbReference type="GO" id="GO:0016740">
    <property type="term" value="F:transferase activity"/>
    <property type="evidence" value="ECO:0007669"/>
    <property type="project" value="UniProtKB-KW"/>
</dbReference>
<dbReference type="EMBL" id="CP001739">
    <property type="protein sequence ID" value="ACZ10187.1"/>
    <property type="molecule type" value="Genomic_DNA"/>
</dbReference>
<dbReference type="Proteomes" id="UP000000845">
    <property type="component" value="Chromosome"/>
</dbReference>
<gene>
    <name evidence="8" type="ordered locus">Sterm_3347</name>
</gene>
<evidence type="ECO:0000256" key="1">
    <source>
        <dbReference type="ARBA" id="ARBA00022448"/>
    </source>
</evidence>
<dbReference type="eggNOG" id="COG1447">
    <property type="taxonomic scope" value="Bacteria"/>
</dbReference>
<feature type="active site" description="Tele-phosphohistidine intermediate" evidence="5">
    <location>
        <position position="77"/>
    </location>
</feature>
<evidence type="ECO:0000256" key="4">
    <source>
        <dbReference type="ARBA" id="ARBA00022683"/>
    </source>
</evidence>
<dbReference type="HOGENOM" id="CLU_152490_1_0_0"/>
<keyword evidence="1" id="KW-0813">Transport</keyword>
<evidence type="ECO:0000256" key="6">
    <source>
        <dbReference type="PIRSR" id="PIRSR000699-2"/>
    </source>
</evidence>
<organism evidence="8 9">
    <name type="scientific">Sebaldella termitidis (strain ATCC 33386 / NCTC 11300)</name>
    <dbReference type="NCBI Taxonomy" id="526218"/>
    <lineage>
        <taxon>Bacteria</taxon>
        <taxon>Fusobacteriati</taxon>
        <taxon>Fusobacteriota</taxon>
        <taxon>Fusobacteriia</taxon>
        <taxon>Fusobacteriales</taxon>
        <taxon>Leptotrichiaceae</taxon>
        <taxon>Sebaldella</taxon>
    </lineage>
</organism>
<dbReference type="InterPro" id="IPR036542">
    <property type="entry name" value="PTS_IIA_lac/cel_sf"/>
</dbReference>
<evidence type="ECO:0000256" key="2">
    <source>
        <dbReference type="ARBA" id="ARBA00022597"/>
    </source>
</evidence>
<dbReference type="PROSITE" id="PS51095">
    <property type="entry name" value="PTS_EIIA_TYPE_3"/>
    <property type="match status" value="1"/>
</dbReference>
<evidence type="ECO:0000256" key="3">
    <source>
        <dbReference type="ARBA" id="ARBA00022679"/>
    </source>
</evidence>
<reference evidence="9" key="1">
    <citation type="submission" date="2009-09" db="EMBL/GenBank/DDBJ databases">
        <title>The complete chromosome of Sebaldella termitidis ATCC 33386.</title>
        <authorList>
            <consortium name="US DOE Joint Genome Institute (JGI-PGF)"/>
            <person name="Lucas S."/>
            <person name="Copeland A."/>
            <person name="Lapidus A."/>
            <person name="Glavina del Rio T."/>
            <person name="Dalin E."/>
            <person name="Tice H."/>
            <person name="Bruce D."/>
            <person name="Goodwin L."/>
            <person name="Pitluck S."/>
            <person name="Kyrpides N."/>
            <person name="Mavromatis K."/>
            <person name="Ivanova N."/>
            <person name="Mikhailova N."/>
            <person name="Sims D."/>
            <person name="Meincke L."/>
            <person name="Brettin T."/>
            <person name="Detter J.C."/>
            <person name="Han C."/>
            <person name="Larimer F."/>
            <person name="Land M."/>
            <person name="Hauser L."/>
            <person name="Markowitz V."/>
            <person name="Cheng J.F."/>
            <person name="Hugenholtz P."/>
            <person name="Woyke T."/>
            <person name="Wu D."/>
            <person name="Eisen J.A."/>
        </authorList>
    </citation>
    <scope>NUCLEOTIDE SEQUENCE [LARGE SCALE GENOMIC DNA]</scope>
    <source>
        <strain evidence="9">ATCC 33386 / NCTC 11300</strain>
    </source>
</reference>
<name>D1AQC7_SEBTE</name>
<keyword evidence="6" id="KW-0479">Metal-binding</keyword>
<dbReference type="Pfam" id="PF02255">
    <property type="entry name" value="PTS_IIA"/>
    <property type="match status" value="1"/>
</dbReference>
<protein>
    <submittedName>
        <fullName evidence="8">Phosphotransferase system PTS lactose/cellobiose-specific IIA subunit</fullName>
    </submittedName>
</protein>
<reference evidence="8 9" key="2">
    <citation type="journal article" date="2010" name="Stand. Genomic Sci.">
        <title>Complete genome sequence of Sebaldella termitidis type strain (NCTC 11300).</title>
        <authorList>
            <person name="Harmon-Smith M."/>
            <person name="Celia L."/>
            <person name="Chertkov O."/>
            <person name="Lapidus A."/>
            <person name="Copeland A."/>
            <person name="Glavina Del Rio T."/>
            <person name="Nolan M."/>
            <person name="Lucas S."/>
            <person name="Tice H."/>
            <person name="Cheng J.F."/>
            <person name="Han C."/>
            <person name="Detter J.C."/>
            <person name="Bruce D."/>
            <person name="Goodwin L."/>
            <person name="Pitluck S."/>
            <person name="Pati A."/>
            <person name="Liolios K."/>
            <person name="Ivanova N."/>
            <person name="Mavromatis K."/>
            <person name="Mikhailova N."/>
            <person name="Chen A."/>
            <person name="Palaniappan K."/>
            <person name="Land M."/>
            <person name="Hauser L."/>
            <person name="Chang Y.J."/>
            <person name="Jeffries C.D."/>
            <person name="Brettin T."/>
            <person name="Goker M."/>
            <person name="Beck B."/>
            <person name="Bristow J."/>
            <person name="Eisen J.A."/>
            <person name="Markowitz V."/>
            <person name="Hugenholtz P."/>
            <person name="Kyrpides N.C."/>
            <person name="Klenk H.P."/>
            <person name="Chen F."/>
        </authorList>
    </citation>
    <scope>NUCLEOTIDE SEQUENCE [LARGE SCALE GENOMIC DNA]</scope>
    <source>
        <strain evidence="9">ATCC 33386 / NCTC 11300</strain>
    </source>
</reference>
<evidence type="ECO:0000256" key="7">
    <source>
        <dbReference type="PROSITE-ProRule" id="PRU00418"/>
    </source>
</evidence>
<dbReference type="RefSeq" id="WP_012862769.1">
    <property type="nucleotide sequence ID" value="NC_013517.1"/>
</dbReference>
<dbReference type="CDD" id="cd00215">
    <property type="entry name" value="PTS_IIA_lac"/>
    <property type="match status" value="1"/>
</dbReference>
<dbReference type="AlphaFoldDB" id="D1AQC7"/>
<feature type="binding site" evidence="6">
    <location>
        <position position="80"/>
    </location>
    <ligand>
        <name>Mg(2+)</name>
        <dbReference type="ChEBI" id="CHEBI:18420"/>
        <note>ligand shared between all trimeric partners</note>
    </ligand>
</feature>
<dbReference type="GO" id="GO:0009401">
    <property type="term" value="P:phosphoenolpyruvate-dependent sugar phosphotransferase system"/>
    <property type="evidence" value="ECO:0007669"/>
    <property type="project" value="UniProtKB-KW"/>
</dbReference>
<comment type="cofactor">
    <cofactor evidence="6">
        <name>Mg(2+)</name>
        <dbReference type="ChEBI" id="CHEBI:18420"/>
    </cofactor>
    <text evidence="6">Binds 1 Mg(2+) ion per trimer.</text>
</comment>
<sequence length="107" mass="12021">MEMDIEMIAMSLIGHAGESKSYSFQALREAKVGNFEEADSYIKKANEEMLKAHEIQTDLITKEAGGEKVELGLIMVHAQDHLMGSILFKDMVIEMIDLYKRVDALEG</sequence>
<evidence type="ECO:0000313" key="8">
    <source>
        <dbReference type="EMBL" id="ACZ10187.1"/>
    </source>
</evidence>
<keyword evidence="6" id="KW-0460">Magnesium</keyword>
<dbReference type="GO" id="GO:0046872">
    <property type="term" value="F:metal ion binding"/>
    <property type="evidence" value="ECO:0007669"/>
    <property type="project" value="UniProtKB-KW"/>
</dbReference>
<dbReference type="KEGG" id="str:Sterm_3347"/>
<keyword evidence="9" id="KW-1185">Reference proteome</keyword>
<dbReference type="PANTHER" id="PTHR34382:SF7">
    <property type="entry name" value="PTS SYSTEM N,N'-DIACETYLCHITOBIOSE-SPECIFIC EIIA COMPONENT"/>
    <property type="match status" value="1"/>
</dbReference>
<keyword evidence="3" id="KW-0808">Transferase</keyword>
<evidence type="ECO:0000313" key="9">
    <source>
        <dbReference type="Proteomes" id="UP000000845"/>
    </source>
</evidence>